<dbReference type="EMBL" id="CAJNOQ010005432">
    <property type="protein sequence ID" value="CAF1098578.1"/>
    <property type="molecule type" value="Genomic_DNA"/>
</dbReference>
<protein>
    <submittedName>
        <fullName evidence="2">Uncharacterized protein</fullName>
    </submittedName>
</protein>
<dbReference type="OrthoDB" id="10007484at2759"/>
<dbReference type="AlphaFoldDB" id="A0A814NUH8"/>
<accession>A0A814NUH8</accession>
<dbReference type="EMBL" id="CAJOBC010005432">
    <property type="protein sequence ID" value="CAF3863642.1"/>
    <property type="molecule type" value="Genomic_DNA"/>
</dbReference>
<reference evidence="2" key="1">
    <citation type="submission" date="2021-02" db="EMBL/GenBank/DDBJ databases">
        <authorList>
            <person name="Nowell W R."/>
        </authorList>
    </citation>
    <scope>NUCLEOTIDE SEQUENCE</scope>
</reference>
<gene>
    <name evidence="2" type="ORF">GPM918_LOCUS18629</name>
    <name evidence="1" type="ORF">OVA965_LOCUS12556</name>
    <name evidence="4" type="ORF">SRO942_LOCUS18626</name>
    <name evidence="3" type="ORF">TMI583_LOCUS12560</name>
</gene>
<dbReference type="Proteomes" id="UP000677228">
    <property type="component" value="Unassembled WGS sequence"/>
</dbReference>
<evidence type="ECO:0000313" key="2">
    <source>
        <dbReference type="EMBL" id="CAF1098578.1"/>
    </source>
</evidence>
<organism evidence="2 5">
    <name type="scientific">Didymodactylos carnosus</name>
    <dbReference type="NCBI Taxonomy" id="1234261"/>
    <lineage>
        <taxon>Eukaryota</taxon>
        <taxon>Metazoa</taxon>
        <taxon>Spiralia</taxon>
        <taxon>Gnathifera</taxon>
        <taxon>Rotifera</taxon>
        <taxon>Eurotatoria</taxon>
        <taxon>Bdelloidea</taxon>
        <taxon>Philodinida</taxon>
        <taxon>Philodinidae</taxon>
        <taxon>Didymodactylos</taxon>
    </lineage>
</organism>
<sequence length="127" mass="14228">MKNISALPVDDIPKPLLDTMHFTANHNASQVDKEGYVNDPVAQDVNEDESLADDRVPCSTSGLVDVNGTNVTSDEINQYVREMFVPRNSKKLSVNGELWSDKRPNEDLVYIIRHSSKPANDILIQVY</sequence>
<evidence type="ECO:0000313" key="5">
    <source>
        <dbReference type="Proteomes" id="UP000663829"/>
    </source>
</evidence>
<evidence type="ECO:0000313" key="3">
    <source>
        <dbReference type="EMBL" id="CAF3732273.1"/>
    </source>
</evidence>
<dbReference type="Proteomes" id="UP000663829">
    <property type="component" value="Unassembled WGS sequence"/>
</dbReference>
<evidence type="ECO:0000313" key="1">
    <source>
        <dbReference type="EMBL" id="CAF0959451.1"/>
    </source>
</evidence>
<dbReference type="EMBL" id="CAJOBA010005076">
    <property type="protein sequence ID" value="CAF3732273.1"/>
    <property type="molecule type" value="Genomic_DNA"/>
</dbReference>
<name>A0A814NUH8_9BILA</name>
<proteinExistence type="predicted"/>
<keyword evidence="5" id="KW-1185">Reference proteome</keyword>
<comment type="caution">
    <text evidence="2">The sequence shown here is derived from an EMBL/GenBank/DDBJ whole genome shotgun (WGS) entry which is preliminary data.</text>
</comment>
<dbReference type="Proteomes" id="UP000681722">
    <property type="component" value="Unassembled WGS sequence"/>
</dbReference>
<dbReference type="Proteomes" id="UP000682733">
    <property type="component" value="Unassembled WGS sequence"/>
</dbReference>
<dbReference type="EMBL" id="CAJNOK010005071">
    <property type="protein sequence ID" value="CAF0959451.1"/>
    <property type="molecule type" value="Genomic_DNA"/>
</dbReference>
<evidence type="ECO:0000313" key="4">
    <source>
        <dbReference type="EMBL" id="CAF3863642.1"/>
    </source>
</evidence>